<dbReference type="InterPro" id="IPR036866">
    <property type="entry name" value="RibonucZ/Hydroxyglut_hydro"/>
</dbReference>
<dbReference type="Gene3D" id="3.60.15.10">
    <property type="entry name" value="Ribonuclease Z/Hydroxyacylglutathione hydrolase-like"/>
    <property type="match status" value="1"/>
</dbReference>
<dbReference type="PANTHER" id="PTHR42663">
    <property type="entry name" value="HYDROLASE C777.06C-RELATED-RELATED"/>
    <property type="match status" value="1"/>
</dbReference>
<organism evidence="2 3">
    <name type="scientific">Lichenifustis flavocetrariae</name>
    <dbReference type="NCBI Taxonomy" id="2949735"/>
    <lineage>
        <taxon>Bacteria</taxon>
        <taxon>Pseudomonadati</taxon>
        <taxon>Pseudomonadota</taxon>
        <taxon>Alphaproteobacteria</taxon>
        <taxon>Hyphomicrobiales</taxon>
        <taxon>Lichenihabitantaceae</taxon>
        <taxon>Lichenifustis</taxon>
    </lineage>
</organism>
<proteinExistence type="predicted"/>
<dbReference type="PANTHER" id="PTHR42663:SF6">
    <property type="entry name" value="HYDROLASE C777.06C-RELATED"/>
    <property type="match status" value="1"/>
</dbReference>
<feature type="domain" description="Metallo-beta-lactamase" evidence="1">
    <location>
        <begin position="36"/>
        <end position="214"/>
    </location>
</feature>
<dbReference type="AlphaFoldDB" id="A0AA41YZC6"/>
<protein>
    <submittedName>
        <fullName evidence="2">MBL fold metallo-hydrolase</fullName>
    </submittedName>
</protein>
<accession>A0AA41YZC6</accession>
<dbReference type="CDD" id="cd16279">
    <property type="entry name" value="metallo-hydrolase-like_MBL-fold"/>
    <property type="match status" value="1"/>
</dbReference>
<dbReference type="Proteomes" id="UP001165667">
    <property type="component" value="Unassembled WGS sequence"/>
</dbReference>
<gene>
    <name evidence="2" type="ORF">M8523_06220</name>
</gene>
<dbReference type="RefSeq" id="WP_282583980.1">
    <property type="nucleotide sequence ID" value="NZ_JAMOIM010000003.1"/>
</dbReference>
<evidence type="ECO:0000259" key="1">
    <source>
        <dbReference type="SMART" id="SM00849"/>
    </source>
</evidence>
<evidence type="ECO:0000313" key="2">
    <source>
        <dbReference type="EMBL" id="MCW6507615.1"/>
    </source>
</evidence>
<dbReference type="Pfam" id="PF12706">
    <property type="entry name" value="Lactamase_B_2"/>
    <property type="match status" value="1"/>
</dbReference>
<evidence type="ECO:0000313" key="3">
    <source>
        <dbReference type="Proteomes" id="UP001165667"/>
    </source>
</evidence>
<dbReference type="SUPFAM" id="SSF56281">
    <property type="entry name" value="Metallo-hydrolase/oxidoreductase"/>
    <property type="match status" value="1"/>
</dbReference>
<comment type="caution">
    <text evidence="2">The sequence shown here is derived from an EMBL/GenBank/DDBJ whole genome shotgun (WGS) entry which is preliminary data.</text>
</comment>
<dbReference type="EMBL" id="JAMOIM010000003">
    <property type="protein sequence ID" value="MCW6507615.1"/>
    <property type="molecule type" value="Genomic_DNA"/>
</dbReference>
<dbReference type="InterPro" id="IPR001279">
    <property type="entry name" value="Metallo-B-lactamas"/>
</dbReference>
<name>A0AA41YZC6_9HYPH</name>
<reference evidence="2" key="1">
    <citation type="submission" date="2022-05" db="EMBL/GenBank/DDBJ databases">
        <authorList>
            <person name="Pankratov T."/>
        </authorList>
    </citation>
    <scope>NUCLEOTIDE SEQUENCE</scope>
    <source>
        <strain evidence="2">BP6-180914</strain>
    </source>
</reference>
<keyword evidence="3" id="KW-1185">Reference proteome</keyword>
<dbReference type="SMART" id="SM00849">
    <property type="entry name" value="Lactamase_B"/>
    <property type="match status" value="1"/>
</dbReference>
<sequence length="272" mass="29896">MSLVVTVLGCGSSGGVPRLGQGWGDCDPTNSKNRRTRCSILVERTAADGGRTTVLVDTSPDLREQLLRTGTDRLDGIVLTHSHADHTHGIDDVRPLVIHMRRRIPIYMDAPTWNIVGRAFSYIFETPSGSMYPPLLDRHEITPLDELTITGPGGPITLMPFELDHGEIPALGLRIGSFAYMPDVKRVPDAAIPALSGLSILMIDALRYQTHPSHFSLAEALDWIERLKPETAILTNLHTDLDYARLSAEVPPHVRAAFDGLQIDLSEGDQNR</sequence>